<dbReference type="NCBIfam" id="TIGR01901">
    <property type="entry name" value="adhes_NPXG"/>
    <property type="match status" value="1"/>
</dbReference>
<reference evidence="4 5" key="1">
    <citation type="journal article" date="2015" name="Genome Announc.">
        <title>Draft Genome of the Euendolithic (true boring) Cyanobacterium Mastigocoleus testarum strain BC008.</title>
        <authorList>
            <person name="Guida B.S."/>
            <person name="Garcia-Pichel F."/>
        </authorList>
    </citation>
    <scope>NUCLEOTIDE SEQUENCE [LARGE SCALE GENOMIC DNA]</scope>
    <source>
        <strain evidence="4 5">BC008</strain>
    </source>
</reference>
<accession>A0A0V7ZMQ8</accession>
<gene>
    <name evidence="4" type="ORF">BC008_22550</name>
</gene>
<feature type="signal peptide" evidence="2">
    <location>
        <begin position="1"/>
        <end position="25"/>
    </location>
</feature>
<feature type="chain" id="PRO_5006890137" description="Filamentous haemagglutinin FhaB/tRNA nuclease CdiA-like TPS domain-containing protein" evidence="2">
    <location>
        <begin position="26"/>
        <end position="1344"/>
    </location>
</feature>
<evidence type="ECO:0000256" key="1">
    <source>
        <dbReference type="SAM" id="MobiDB-lite"/>
    </source>
</evidence>
<dbReference type="SMART" id="SM00912">
    <property type="entry name" value="Haemagg_act"/>
    <property type="match status" value="1"/>
</dbReference>
<feature type="compositionally biased region" description="Polar residues" evidence="1">
    <location>
        <begin position="466"/>
        <end position="482"/>
    </location>
</feature>
<dbReference type="Pfam" id="PF05860">
    <property type="entry name" value="TPS"/>
    <property type="match status" value="1"/>
</dbReference>
<proteinExistence type="predicted"/>
<dbReference type="Proteomes" id="UP000053372">
    <property type="component" value="Unassembled WGS sequence"/>
</dbReference>
<dbReference type="RefSeq" id="WP_058183960.1">
    <property type="nucleotide sequence ID" value="NZ_LMTZ01000104.1"/>
</dbReference>
<comment type="caution">
    <text evidence="4">The sequence shown here is derived from an EMBL/GenBank/DDBJ whole genome shotgun (WGS) entry which is preliminary data.</text>
</comment>
<dbReference type="EMBL" id="LMTZ01000104">
    <property type="protein sequence ID" value="KST65761.1"/>
    <property type="molecule type" value="Genomic_DNA"/>
</dbReference>
<evidence type="ECO:0000256" key="2">
    <source>
        <dbReference type="SAM" id="SignalP"/>
    </source>
</evidence>
<dbReference type="OrthoDB" id="498831at2"/>
<dbReference type="InterPro" id="IPR011050">
    <property type="entry name" value="Pectin_lyase_fold/virulence"/>
</dbReference>
<feature type="region of interest" description="Disordered" evidence="1">
    <location>
        <begin position="463"/>
        <end position="486"/>
    </location>
</feature>
<dbReference type="InterPro" id="IPR008638">
    <property type="entry name" value="FhaB/CdiA-like_TPS"/>
</dbReference>
<dbReference type="Gene3D" id="2.160.20.10">
    <property type="entry name" value="Single-stranded right-handed beta-helix, Pectin lyase-like"/>
    <property type="match status" value="2"/>
</dbReference>
<evidence type="ECO:0000313" key="4">
    <source>
        <dbReference type="EMBL" id="KST65761.1"/>
    </source>
</evidence>
<name>A0A0V7ZMQ8_9CYAN</name>
<dbReference type="InterPro" id="IPR012334">
    <property type="entry name" value="Pectin_lyas_fold"/>
</dbReference>
<sequence>MHNHHYLLWGLSVTLSLGTAVQVQAQLVPDNTLGEENSIITPVDSLKNQIDGGAIRGSNLFHSFKEFNIGNGKSVYFNNPGAIQNILTRVTGSNPSSILGKLGVLGNANLFLINPNGVIFGQNASLDISGSFTATTTPSIWFDNSLEFSATNPQAPPLLKIDITPGLQYPRHQAQNIKYQNIQLRDINLQDIISQGNLTVGKDLNLVGKNLNLTGKLNAGRDLKLQASDTLKIRDSVNLPFIADASRDLLLQGNQSVNIFALNHPDSGLFSGNNLVLQSAKPVLGDARYFSGGNFRIEQLDGNLGDLESPNDPIIRASGDVSFDSYTGASLHILAGGSVNIAGDVTITGADGENGLEDIVTLSTGESLEINGKTQATLDIRAGTTAFGTTGVTGSDIFIPENPSIGESPSSRDVVIGGNIRVDSANGLVFLTNQYSADSSLSSGDIRVEGDIDISSTSGNGGRITIDTSGDISTQDLNSSSEGGNGGAITLDAGGNIETQSLQSYSYSEEGNGGVITLDAGGDIKTQYLESFSSNNAVNAFNAGNGGVITLDAGGNIETQGLNSNSYSFSLSDGGNAGNGGTIILNARDGNISTQNLDSSSSSVYFPDVDNAGNSGSAGNGGAIKLTAGGNIETQDLDSFSLSEKDHADNGGVITLDAGGNINTQDLDSFSLSEEGNAGNGGTITITAKNGDINGLTSPSSVFASFSVSDKGNAGTGGQVTLEAKNKITNLEILTLSSDSNSGEVQLTGFGDLSVINTNIITSKQLQIKIKHPLNNEIRSLNLDIGNEGQSGDVTVIGNGNLSFNNSRIESDTKGNNPAGNVNITSSNLLTFNNSFVISNTNSTGSAGSLAISADGGKILIDKSELSAQTNAQGDAGNITLNSSELTLKQQAQISTSTTADSKAGNITIDATNSINLLNSSKLVSEATSNATAGNINITTNQLRINDNSQANVSSKANGSAGSISIDAGNVNLSQGAKISATTESGNGSGITLDGLASLSLNDSEISASTTDGKAGNIEINATDSVKLSDRSTITSEARNSGIAGTLIINTNQFIINNSQLNVSSPSGQAGGLSIMADNLYLNKSELTAETGVRKGADGANINLKIKDLLWMENESLISAKAWNNANGGNITINNSEGFVIGLPFENSDVIANAKEGNGGNIKVNTQNIFGLVFRQQRTAKSDITASSKFGVNGQVTVNQLNVDPSSGLVELPSNLEETTKIKSGCATSAVNNFIVSGKGGLPQSPDDLFTGKTTNTELFDLVPNDSQISSNISASNRNINAEEQKNQVPKQNQVLEKNKILEATGLVFDADGNVELVARIPEFNSHHSGIYSVSCKDFSAVSK</sequence>
<organism evidence="4 5">
    <name type="scientific">Mastigocoleus testarum BC008</name>
    <dbReference type="NCBI Taxonomy" id="371196"/>
    <lineage>
        <taxon>Bacteria</taxon>
        <taxon>Bacillati</taxon>
        <taxon>Cyanobacteriota</taxon>
        <taxon>Cyanophyceae</taxon>
        <taxon>Nostocales</taxon>
        <taxon>Hapalosiphonaceae</taxon>
        <taxon>Mastigocoleus</taxon>
    </lineage>
</organism>
<protein>
    <recommendedName>
        <fullName evidence="3">Filamentous haemagglutinin FhaB/tRNA nuclease CdiA-like TPS domain-containing protein</fullName>
    </recommendedName>
</protein>
<keyword evidence="2" id="KW-0732">Signal</keyword>
<evidence type="ECO:0000313" key="5">
    <source>
        <dbReference type="Proteomes" id="UP000053372"/>
    </source>
</evidence>
<keyword evidence="5" id="KW-1185">Reference proteome</keyword>
<dbReference type="SUPFAM" id="SSF51126">
    <property type="entry name" value="Pectin lyase-like"/>
    <property type="match status" value="2"/>
</dbReference>
<feature type="domain" description="Filamentous haemagglutinin FhaB/tRNA nuclease CdiA-like TPS" evidence="3">
    <location>
        <begin position="34"/>
        <end position="143"/>
    </location>
</feature>
<evidence type="ECO:0000259" key="3">
    <source>
        <dbReference type="SMART" id="SM00912"/>
    </source>
</evidence>